<proteinExistence type="predicted"/>
<sequence length="128" mass="15206">MDVNRMKWYGKEHLNPERTKKLTVAWQAPPGNSAAHYYMTFPHLEPFWLPDDHHIVAYKEALYPKHRDYRTFKSVPREIKSKHQIEWEDGYGPCTTCGVCIAAKQKNDEMTADYYRRLEAWRTMGTPM</sequence>
<evidence type="ECO:0000313" key="1">
    <source>
        <dbReference type="EMBL" id="QHU21782.1"/>
    </source>
</evidence>
<organism evidence="1">
    <name type="scientific">viral metagenome</name>
    <dbReference type="NCBI Taxonomy" id="1070528"/>
    <lineage>
        <taxon>unclassified sequences</taxon>
        <taxon>metagenomes</taxon>
        <taxon>organismal metagenomes</taxon>
    </lineage>
</organism>
<dbReference type="EMBL" id="MN740992">
    <property type="protein sequence ID" value="QHU21782.1"/>
    <property type="molecule type" value="Genomic_DNA"/>
</dbReference>
<reference evidence="1" key="1">
    <citation type="journal article" date="2020" name="Nature">
        <title>Giant virus diversity and host interactions through global metagenomics.</title>
        <authorList>
            <person name="Schulz F."/>
            <person name="Roux S."/>
            <person name="Paez-Espino D."/>
            <person name="Jungbluth S."/>
            <person name="Walsh D.A."/>
            <person name="Denef V.J."/>
            <person name="McMahon K.D."/>
            <person name="Konstantinidis K.T."/>
            <person name="Eloe-Fadrosh E.A."/>
            <person name="Kyrpides N.C."/>
            <person name="Woyke T."/>
        </authorList>
    </citation>
    <scope>NUCLEOTIDE SEQUENCE</scope>
    <source>
        <strain evidence="1">GVMAG-S-3300013286-35</strain>
    </source>
</reference>
<name>A0A6C0KUX4_9ZZZZ</name>
<accession>A0A6C0KUX4</accession>
<dbReference type="AlphaFoldDB" id="A0A6C0KUX4"/>
<protein>
    <submittedName>
        <fullName evidence="1">Uncharacterized protein</fullName>
    </submittedName>
</protein>